<evidence type="ECO:0000313" key="2">
    <source>
        <dbReference type="EMBL" id="MEE7455329.1"/>
    </source>
</evidence>
<proteinExistence type="predicted"/>
<accession>A0ABU7T454</accession>
<feature type="domain" description="DUF6894" evidence="1">
    <location>
        <begin position="3"/>
        <end position="70"/>
    </location>
</feature>
<organism evidence="2 3">
    <name type="scientific">Methylobacterium radiotolerans</name>
    <dbReference type="NCBI Taxonomy" id="31998"/>
    <lineage>
        <taxon>Bacteria</taxon>
        <taxon>Pseudomonadati</taxon>
        <taxon>Pseudomonadota</taxon>
        <taxon>Alphaproteobacteria</taxon>
        <taxon>Hyphomicrobiales</taxon>
        <taxon>Methylobacteriaceae</taxon>
        <taxon>Methylobacterium</taxon>
    </lineage>
</organism>
<dbReference type="InterPro" id="IPR054189">
    <property type="entry name" value="DUF6894"/>
</dbReference>
<dbReference type="EMBL" id="MLBY01000001">
    <property type="protein sequence ID" value="MEE7455329.1"/>
    <property type="molecule type" value="Genomic_DNA"/>
</dbReference>
<evidence type="ECO:0000313" key="3">
    <source>
        <dbReference type="Proteomes" id="UP001349262"/>
    </source>
</evidence>
<gene>
    <name evidence="2" type="ORF">MRSR164_00450</name>
</gene>
<evidence type="ECO:0000259" key="1">
    <source>
        <dbReference type="Pfam" id="PF21834"/>
    </source>
</evidence>
<dbReference type="Pfam" id="PF21834">
    <property type="entry name" value="DUF6894"/>
    <property type="match status" value="1"/>
</dbReference>
<dbReference type="Proteomes" id="UP001349262">
    <property type="component" value="Unassembled WGS sequence"/>
</dbReference>
<name>A0ABU7T454_9HYPH</name>
<comment type="caution">
    <text evidence="2">The sequence shown here is derived from an EMBL/GenBank/DDBJ whole genome shotgun (WGS) entry which is preliminary data.</text>
</comment>
<sequence length="88" mass="9621">MPRYYFNVHDNLGLIDDEGVELPDLDVAVREAVRMAGSLLKDSGHQLPLGSTWALEVADDSNPAIFRIDVQVRPASAMLTSEPQRSAA</sequence>
<keyword evidence="3" id="KW-1185">Reference proteome</keyword>
<reference evidence="2 3" key="1">
    <citation type="journal article" date="2012" name="Genet. Mol. Biol.">
        <title>Analysis of 16S rRNA and mxaF genes revealing insights into Methylobacterium niche-specific plant association.</title>
        <authorList>
            <person name="Dourado M.N."/>
            <person name="Andreote F.D."/>
            <person name="Dini-Andreote F."/>
            <person name="Conti R."/>
            <person name="Araujo J.M."/>
            <person name="Araujo W.L."/>
        </authorList>
    </citation>
    <scope>NUCLEOTIDE SEQUENCE [LARGE SCALE GENOMIC DNA]</scope>
    <source>
        <strain evidence="2 3">SR1.6/4</strain>
    </source>
</reference>
<protein>
    <recommendedName>
        <fullName evidence="1">DUF6894 domain-containing protein</fullName>
    </recommendedName>
</protein>